<dbReference type="PANTHER" id="PTHR47510:SF3">
    <property type="entry name" value="ENDO_EXONUCLEASE_PHOSPHATASE DOMAIN-CONTAINING PROTEIN"/>
    <property type="match status" value="1"/>
</dbReference>
<proteinExistence type="predicted"/>
<evidence type="ECO:0000313" key="2">
    <source>
        <dbReference type="Proteomes" id="UP000823388"/>
    </source>
</evidence>
<organism evidence="1 2">
    <name type="scientific">Panicum virgatum</name>
    <name type="common">Blackwell switchgrass</name>
    <dbReference type="NCBI Taxonomy" id="38727"/>
    <lineage>
        <taxon>Eukaryota</taxon>
        <taxon>Viridiplantae</taxon>
        <taxon>Streptophyta</taxon>
        <taxon>Embryophyta</taxon>
        <taxon>Tracheophyta</taxon>
        <taxon>Spermatophyta</taxon>
        <taxon>Magnoliopsida</taxon>
        <taxon>Liliopsida</taxon>
        <taxon>Poales</taxon>
        <taxon>Poaceae</taxon>
        <taxon>PACMAD clade</taxon>
        <taxon>Panicoideae</taxon>
        <taxon>Panicodae</taxon>
        <taxon>Paniceae</taxon>
        <taxon>Panicinae</taxon>
        <taxon>Panicum</taxon>
        <taxon>Panicum sect. Hiantes</taxon>
    </lineage>
</organism>
<dbReference type="AlphaFoldDB" id="A0A8T0VF42"/>
<dbReference type="EMBL" id="CM029040">
    <property type="protein sequence ID" value="KAG2633075.1"/>
    <property type="molecule type" value="Genomic_DNA"/>
</dbReference>
<protein>
    <submittedName>
        <fullName evidence="1">Uncharacterized protein</fullName>
    </submittedName>
</protein>
<sequence>MLGEGPWEEGEDADDMWLKMATCVRKVASEVLGVSTGGKQEGKDTWWWNDEVKRAIKEKKKCFKCLHLDKSAANIEGYKLVKRAAKRAVSVAKAKAYDDRMARIRERKTRDINQIKCIKDGMDRLLVNDDEIKGRWREYFDKLFNGENEGTTFELDDSFDDTNRRFVRRFQEAEIGEALKRMKGGKAMGPDGIPLRCGDA</sequence>
<accession>A0A8T0VF42</accession>
<dbReference type="PANTHER" id="PTHR47510">
    <property type="entry name" value="REVERSE TRANSCRIPTASE DOMAIN-CONTAINING PROTEIN"/>
    <property type="match status" value="1"/>
</dbReference>
<gene>
    <name evidence="1" type="ORF">PVAP13_2NG287403</name>
</gene>
<dbReference type="Proteomes" id="UP000823388">
    <property type="component" value="Chromosome 2N"/>
</dbReference>
<keyword evidence="2" id="KW-1185">Reference proteome</keyword>
<reference evidence="1" key="1">
    <citation type="submission" date="2020-05" db="EMBL/GenBank/DDBJ databases">
        <title>WGS assembly of Panicum virgatum.</title>
        <authorList>
            <person name="Lovell J.T."/>
            <person name="Jenkins J."/>
            <person name="Shu S."/>
            <person name="Juenger T.E."/>
            <person name="Schmutz J."/>
        </authorList>
    </citation>
    <scope>NUCLEOTIDE SEQUENCE</scope>
    <source>
        <strain evidence="1">AP13</strain>
    </source>
</reference>
<comment type="caution">
    <text evidence="1">The sequence shown here is derived from an EMBL/GenBank/DDBJ whole genome shotgun (WGS) entry which is preliminary data.</text>
</comment>
<name>A0A8T0VF42_PANVG</name>
<evidence type="ECO:0000313" key="1">
    <source>
        <dbReference type="EMBL" id="KAG2633075.1"/>
    </source>
</evidence>